<dbReference type="PROSITE" id="PS51186">
    <property type="entry name" value="GNAT"/>
    <property type="match status" value="1"/>
</dbReference>
<dbReference type="Proteomes" id="UP000076577">
    <property type="component" value="Unassembled WGS sequence"/>
</dbReference>
<comment type="caution">
    <text evidence="4">The sequence shown here is derived from an EMBL/GenBank/DDBJ whole genome shotgun (WGS) entry which is preliminary data.</text>
</comment>
<evidence type="ECO:0000256" key="2">
    <source>
        <dbReference type="ARBA" id="ARBA00023315"/>
    </source>
</evidence>
<evidence type="ECO:0000313" key="5">
    <source>
        <dbReference type="Proteomes" id="UP000076577"/>
    </source>
</evidence>
<reference evidence="4 5" key="1">
    <citation type="journal article" date="2016" name="Front. Microbiol.">
        <title>Comparative Genomic Analysis Reveals a Diverse Repertoire of Genes Involved in Prokaryote-Eukaryote Interactions within the Pseudovibrio Genus.</title>
        <authorList>
            <person name="Romano S."/>
            <person name="Fernandez-Guerra A."/>
            <person name="Reen F.J."/>
            <person name="Glockner F.O."/>
            <person name="Crowley S.P."/>
            <person name="O'Sullivan O."/>
            <person name="Cotter P.D."/>
            <person name="Adams C."/>
            <person name="Dobson A.D."/>
            <person name="O'Gara F."/>
        </authorList>
    </citation>
    <scope>NUCLEOTIDE SEQUENCE [LARGE SCALE GENOMIC DNA]</scope>
    <source>
        <strain evidence="4 5">Ad2</strain>
    </source>
</reference>
<dbReference type="InterPro" id="IPR016181">
    <property type="entry name" value="Acyl_CoA_acyltransferase"/>
</dbReference>
<keyword evidence="1 4" id="KW-0808">Transferase</keyword>
<protein>
    <submittedName>
        <fullName evidence="4">Acetyltransferase (GNAT) family protein</fullName>
    </submittedName>
</protein>
<dbReference type="EMBL" id="LMCB01000024">
    <property type="protein sequence ID" value="KZL18050.1"/>
    <property type="molecule type" value="Genomic_DNA"/>
</dbReference>
<dbReference type="RefSeq" id="WP_068006826.1">
    <property type="nucleotide sequence ID" value="NZ_FOFM01000006.1"/>
</dbReference>
<organism evidence="4 5">
    <name type="scientific">Pseudovibrio axinellae</name>
    <dbReference type="NCBI Taxonomy" id="989403"/>
    <lineage>
        <taxon>Bacteria</taxon>
        <taxon>Pseudomonadati</taxon>
        <taxon>Pseudomonadota</taxon>
        <taxon>Alphaproteobacteria</taxon>
        <taxon>Hyphomicrobiales</taxon>
        <taxon>Stappiaceae</taxon>
        <taxon>Pseudovibrio</taxon>
    </lineage>
</organism>
<keyword evidence="5" id="KW-1185">Reference proteome</keyword>
<dbReference type="Gene3D" id="3.40.630.30">
    <property type="match status" value="1"/>
</dbReference>
<dbReference type="PATRIC" id="fig|989403.3.peg.2981"/>
<dbReference type="InterPro" id="IPR050832">
    <property type="entry name" value="Bact_Acetyltransf"/>
</dbReference>
<proteinExistence type="predicted"/>
<dbReference type="Pfam" id="PF00583">
    <property type="entry name" value="Acetyltransf_1"/>
    <property type="match status" value="1"/>
</dbReference>
<evidence type="ECO:0000259" key="3">
    <source>
        <dbReference type="PROSITE" id="PS51186"/>
    </source>
</evidence>
<accession>A0A165XUB9</accession>
<sequence length="164" mass="18511">MSIQVRTIEPEDKEQVIELLVNRWTSPEQLLDGEMIDASTLPGFLALDDGRLVGMITLIKREHEWEILTLDSLQRWGGVGTVLLDGAVDAARHAGISRIMVRTSNDNLDAFRFYQRRGFCLEKVVQGVIDEERKLKPEIPVTGLHGIPLRDEVIFGRDIASHQP</sequence>
<dbReference type="STRING" id="989403.SAMN05421798_106196"/>
<feature type="domain" description="N-acetyltransferase" evidence="3">
    <location>
        <begin position="3"/>
        <end position="137"/>
    </location>
</feature>
<dbReference type="PANTHER" id="PTHR43877">
    <property type="entry name" value="AMINOALKYLPHOSPHONATE N-ACETYLTRANSFERASE-RELATED-RELATED"/>
    <property type="match status" value="1"/>
</dbReference>
<evidence type="ECO:0000313" key="4">
    <source>
        <dbReference type="EMBL" id="KZL18050.1"/>
    </source>
</evidence>
<dbReference type="InterPro" id="IPR000182">
    <property type="entry name" value="GNAT_dom"/>
</dbReference>
<evidence type="ECO:0000256" key="1">
    <source>
        <dbReference type="ARBA" id="ARBA00022679"/>
    </source>
</evidence>
<dbReference type="OrthoDB" id="9799092at2"/>
<dbReference type="GO" id="GO:0016747">
    <property type="term" value="F:acyltransferase activity, transferring groups other than amino-acyl groups"/>
    <property type="evidence" value="ECO:0007669"/>
    <property type="project" value="InterPro"/>
</dbReference>
<dbReference type="SUPFAM" id="SSF55729">
    <property type="entry name" value="Acyl-CoA N-acyltransferases (Nat)"/>
    <property type="match status" value="1"/>
</dbReference>
<gene>
    <name evidence="4" type="ORF">PsAD2_02784</name>
</gene>
<name>A0A165XUB9_9HYPH</name>
<dbReference type="CDD" id="cd04301">
    <property type="entry name" value="NAT_SF"/>
    <property type="match status" value="1"/>
</dbReference>
<dbReference type="AlphaFoldDB" id="A0A165XUB9"/>
<keyword evidence="2" id="KW-0012">Acyltransferase</keyword>